<proteinExistence type="predicted"/>
<sequence>MPRVLSQDLRERVVAAVDGGMSCRAAAARFGVSAASAIRWRQLVLQNGTPAAKPQGGDRRAGRIDAHGALILAAVEAKDDITLVELQALLAERGTPVGIGTLWRFFDRHRITLKKTRLAKLAGVAR</sequence>
<protein>
    <submittedName>
        <fullName evidence="1">Transposase</fullName>
    </submittedName>
</protein>
<reference evidence="1 2" key="1">
    <citation type="submission" date="2021-01" db="EMBL/GenBank/DDBJ databases">
        <title>Belnapia mucosa sp. nov. and Belnapia arida sp. nov., isolated from the Tabernas Desert (Almeria, Spain).</title>
        <authorList>
            <person name="Molina-Menor E."/>
            <person name="Vidal-Verdu A."/>
            <person name="Calonge A."/>
            <person name="Satari L."/>
            <person name="Pereto Magraner J."/>
            <person name="Porcar Miralles M."/>
        </authorList>
    </citation>
    <scope>NUCLEOTIDE SEQUENCE [LARGE SCALE GENOMIC DNA]</scope>
    <source>
        <strain evidence="1 2">T6</strain>
    </source>
</reference>
<evidence type="ECO:0000313" key="1">
    <source>
        <dbReference type="EMBL" id="MBL6459370.1"/>
    </source>
</evidence>
<dbReference type="RefSeq" id="WP_202829103.1">
    <property type="nucleotide sequence ID" value="NZ_JAEUXJ010000035.1"/>
</dbReference>
<dbReference type="EMBL" id="JAEUXJ010000035">
    <property type="protein sequence ID" value="MBL6459370.1"/>
    <property type="molecule type" value="Genomic_DNA"/>
</dbReference>
<dbReference type="InterPro" id="IPR009057">
    <property type="entry name" value="Homeodomain-like_sf"/>
</dbReference>
<dbReference type="Proteomes" id="UP000606490">
    <property type="component" value="Unassembled WGS sequence"/>
</dbReference>
<accession>A0ABS1VCH0</accession>
<name>A0ABS1VCH0_9PROT</name>
<dbReference type="SUPFAM" id="SSF46689">
    <property type="entry name" value="Homeodomain-like"/>
    <property type="match status" value="1"/>
</dbReference>
<keyword evidence="2" id="KW-1185">Reference proteome</keyword>
<organism evidence="1 2">
    <name type="scientific">Belnapia mucosa</name>
    <dbReference type="NCBI Taxonomy" id="2804532"/>
    <lineage>
        <taxon>Bacteria</taxon>
        <taxon>Pseudomonadati</taxon>
        <taxon>Pseudomonadota</taxon>
        <taxon>Alphaproteobacteria</taxon>
        <taxon>Acetobacterales</taxon>
        <taxon>Roseomonadaceae</taxon>
        <taxon>Belnapia</taxon>
    </lineage>
</organism>
<evidence type="ECO:0000313" key="2">
    <source>
        <dbReference type="Proteomes" id="UP000606490"/>
    </source>
</evidence>
<comment type="caution">
    <text evidence="1">The sequence shown here is derived from an EMBL/GenBank/DDBJ whole genome shotgun (WGS) entry which is preliminary data.</text>
</comment>
<gene>
    <name evidence="1" type="ORF">JMJ55_29060</name>
</gene>